<dbReference type="Proteomes" id="UP001219605">
    <property type="component" value="Chromosome"/>
</dbReference>
<feature type="domain" description="Helicase ATP-binding" evidence="3">
    <location>
        <begin position="155"/>
        <end position="411"/>
    </location>
</feature>
<evidence type="ECO:0000256" key="2">
    <source>
        <dbReference type="ARBA" id="ARBA00022840"/>
    </source>
</evidence>
<dbReference type="PANTHER" id="PTHR47957">
    <property type="entry name" value="ATP-DEPENDENT HELICASE HRQ1"/>
    <property type="match status" value="1"/>
</dbReference>
<reference evidence="4 5" key="1">
    <citation type="submission" date="2023-02" db="EMBL/GenBank/DDBJ databases">
        <authorList>
            <person name="Mo P."/>
        </authorList>
    </citation>
    <scope>NUCLEOTIDE SEQUENCE [LARGE SCALE GENOMIC DNA]</scope>
    <source>
        <strain evidence="4 5">HUAS 3</strain>
    </source>
</reference>
<dbReference type="PANTHER" id="PTHR47957:SF3">
    <property type="entry name" value="ATP-DEPENDENT HELICASE HRQ1"/>
    <property type="match status" value="1"/>
</dbReference>
<dbReference type="RefSeq" id="WP_275031292.1">
    <property type="nucleotide sequence ID" value="NZ_CP118615.1"/>
</dbReference>
<dbReference type="InterPro" id="IPR011545">
    <property type="entry name" value="DEAD/DEAH_box_helicase_dom"/>
</dbReference>
<dbReference type="Pfam" id="PF00270">
    <property type="entry name" value="DEAD"/>
    <property type="match status" value="1"/>
</dbReference>
<evidence type="ECO:0000313" key="5">
    <source>
        <dbReference type="Proteomes" id="UP001219605"/>
    </source>
</evidence>
<proteinExistence type="predicted"/>
<keyword evidence="1" id="KW-0547">Nucleotide-binding</keyword>
<dbReference type="EMBL" id="CP118615">
    <property type="protein sequence ID" value="WDZ84709.1"/>
    <property type="molecule type" value="Genomic_DNA"/>
</dbReference>
<keyword evidence="5" id="KW-1185">Reference proteome</keyword>
<evidence type="ECO:0000259" key="3">
    <source>
        <dbReference type="PROSITE" id="PS51192"/>
    </source>
</evidence>
<accession>A0ABY7ZNY3</accession>
<dbReference type="InterPro" id="IPR014001">
    <property type="entry name" value="Helicase_ATP-bd"/>
</dbReference>
<dbReference type="NCBIfam" id="NF041067">
    <property type="entry name" value="DpdJ"/>
    <property type="match status" value="1"/>
</dbReference>
<dbReference type="SMART" id="SM00487">
    <property type="entry name" value="DEXDc"/>
    <property type="match status" value="1"/>
</dbReference>
<dbReference type="Pfam" id="PF00271">
    <property type="entry name" value="Helicase_C"/>
    <property type="match status" value="1"/>
</dbReference>
<organism evidence="4 5">
    <name type="scientific">Micromonospora cathayae</name>
    <dbReference type="NCBI Taxonomy" id="3028804"/>
    <lineage>
        <taxon>Bacteria</taxon>
        <taxon>Bacillati</taxon>
        <taxon>Actinomycetota</taxon>
        <taxon>Actinomycetes</taxon>
        <taxon>Micromonosporales</taxon>
        <taxon>Micromonosporaceae</taxon>
        <taxon>Micromonospora</taxon>
    </lineage>
</organism>
<dbReference type="Gene3D" id="3.40.50.300">
    <property type="entry name" value="P-loop containing nucleotide triphosphate hydrolases"/>
    <property type="match status" value="2"/>
</dbReference>
<gene>
    <name evidence="4" type="primary">dpdJ</name>
    <name evidence="4" type="ORF">PVK37_30510</name>
</gene>
<dbReference type="InterPro" id="IPR027417">
    <property type="entry name" value="P-loop_NTPase"/>
</dbReference>
<dbReference type="InterPro" id="IPR001650">
    <property type="entry name" value="Helicase_C-like"/>
</dbReference>
<sequence>MTRLADLLTAIELREAELLTWGAVGAWWTEAELLALLAEHGAGRADLAALTEAALVVRTPDGAGFRSRSAETIRLLATLRQSFPSRRVTEGRPLVLDHRFLHRPRRRPERNLDRGLLLDQVSAALGRSAQQTASLLAPETVSGFQLRSASAVLGALRGGQSAGVMITAGTGSGKTLAFYLPLLSWLTDQMAGTRHGETVALALYPRNELLKDQLRTIVRYLRRIRAAGGPAISIATWFGLTPSSSHYVANGWVEGWQPDRRNGFLCPFLRCVDCPDGDLYWSGPDLKAQRERLTCANCGTEIDDGTLRLTRDSARERPAHLMLSTTESLNRQLAAPGSLAAFGVHPATLSAVLLDEVHTYQGTTGAQNAILLRRLKHRLGGRPLTWVGLSATLHQAPEFFARLVGLPPGHALEVTPQAEELVEDGAEYLLALRSDPHSGAGTLSTSIQTAMVLARSLDKVDDDDLFSEIPSSNRAFGSRLFVFTDKLDSTNRLYWDLLDAEGLRWPGVALQRRPLTLAHLRSAEQSRLRPGAAQAAADRDADGQWWWMPEYLGHGIEDDQPLIIDRTSSQDRGVAANAQVVVATATLEVGFDDDRVGAVLQHKAPHDAAQFLQRKGRAGRHPATRPWTVVVLSDWGRDRFAWDGYEALFDPELPPRNLPLENLYVLRIQAVYALLDWLGIELRYRGRDSVWADLCGPAELLHQNADRQKAARARQLLLAELLGGLMHPGPERERLRRHVRDALSLEGEWGDSLVDTLFWEAPRPLLLAVVPTIHRQLQDQWRGEEPADDDRGIRSRTPLRQFVPGNLFEDLIVPDVELRLPGASNVIMVEHLPALRTLREFCPGNVTRHFGIWAANKRHWIPLPEADPTQLELRVDVRQTYRGTLIDVIGSGDRRVPVYSPVAATLEGVNDEQVRDASTVRPDWEFEVTPFGQGKQIDLTARTQRLIAGMTAHLHAHGGGVRTVRFARTAHGTIWRPRPEPVRLKFGAMSGELWEPAALGVDVHADALQGRTRMPDRLPAITGLERAQRLRQVLTAEASLPETMSDLDRTTLAGCVLLGVARAGMYGAGPLTGPGLRDHLDMARADLGVGSRESTGDGEVEDWEGWLRDLGLLAAVEAAINEVTARDRSPAWIAWWRHRYTLSSAQLTLAALGAMCPGLDIEELMVDLDPSEDDVFWLSERSPGGTGQVEAFHLAATTDPDSFGRALEDALRPSETETMDAELVTLLRFGSGELDAALHELRGAWRLGHSAVAGASHAVDGVVSRIGLRLGGPARSVLSTRLAGPGAHPDLLETVRSWVDLRDRADQASGLAVDGRTLGGLLAHEIAIDPVLRLDGQVDSRRRARAVANLLWPWADTAQADITYNPYAPSLRVDFDDIRRLAHLGPVRVEAAPWNDDRRAEIHQALLDEAEIVLRCVVTDRRELRAALLDLQTTPVEVGTLLCHPVVVGVTAGPDEVSARLLLREAQ</sequence>
<name>A0ABY7ZNY3_9ACTN</name>
<evidence type="ECO:0000256" key="1">
    <source>
        <dbReference type="ARBA" id="ARBA00022741"/>
    </source>
</evidence>
<dbReference type="PROSITE" id="PS51192">
    <property type="entry name" value="HELICASE_ATP_BIND_1"/>
    <property type="match status" value="1"/>
</dbReference>
<protein>
    <submittedName>
        <fullName evidence="4">Protein DpdJ</fullName>
    </submittedName>
</protein>
<dbReference type="SUPFAM" id="SSF52540">
    <property type="entry name" value="P-loop containing nucleoside triphosphate hydrolases"/>
    <property type="match status" value="1"/>
</dbReference>
<evidence type="ECO:0000313" key="4">
    <source>
        <dbReference type="EMBL" id="WDZ84709.1"/>
    </source>
</evidence>
<keyword evidence="2" id="KW-0067">ATP-binding</keyword>